<reference evidence="1" key="1">
    <citation type="submission" date="2024-12" db="EMBL/GenBank/DDBJ databases">
        <title>Comparative genomics and development of molecular markers within Purpureocillium lilacinum and among Purpureocillium species.</title>
        <authorList>
            <person name="Yeh Z.-Y."/>
            <person name="Ni N.-T."/>
            <person name="Lo P.-H."/>
            <person name="Mushyakhwo K."/>
            <person name="Lin C.-F."/>
            <person name="Nai Y.-S."/>
        </authorList>
    </citation>
    <scope>NUCLEOTIDE SEQUENCE</scope>
    <source>
        <strain evidence="1">NCHU-NPUST-175</strain>
    </source>
</reference>
<sequence length="390" mass="42017">MQTNLVLLVVDAIPVRASSFPAAVPKKMRVLDSGAGSMRFSAQTAPLLDCAWVGWDGWLLDELRILLALGLIPQTQLLPPPPRPVDYLNHLEAATGIRGRAVEVGFRVVLEEHSGDAERVAAHYRDGPYVGEEGLAVGVVAASGFHGGLVDGLQVISFPHAEDVHGEENDEVPPGQLVVLIDALLPLAGKVLGLVKEAHPDAEELDARGHGGKGKPRGEDADLVDEHDVERVGQLVRPYQLEQLLRLGAQLAAGGEEGVFGEPQRPIFDVDARDVWQGLVDVVGERDSVAALGDGCGRTALGDDDLAEDLLADLSRQLEKPRHRRDPFTTRRSGLYGGVLRKLSRAGCQASRLGSQYMDGTRARSNRGRLGSENKGFVQRFVPCNELCKC</sequence>
<evidence type="ECO:0000313" key="2">
    <source>
        <dbReference type="Proteomes" id="UP001638806"/>
    </source>
</evidence>
<accession>A0ACC4DLW6</accession>
<proteinExistence type="predicted"/>
<protein>
    <submittedName>
        <fullName evidence="1">Uncharacterized protein</fullName>
    </submittedName>
</protein>
<dbReference type="Proteomes" id="UP001638806">
    <property type="component" value="Unassembled WGS sequence"/>
</dbReference>
<organism evidence="1 2">
    <name type="scientific">Purpureocillium lilacinum</name>
    <name type="common">Paecilomyces lilacinus</name>
    <dbReference type="NCBI Taxonomy" id="33203"/>
    <lineage>
        <taxon>Eukaryota</taxon>
        <taxon>Fungi</taxon>
        <taxon>Dikarya</taxon>
        <taxon>Ascomycota</taxon>
        <taxon>Pezizomycotina</taxon>
        <taxon>Sordariomycetes</taxon>
        <taxon>Hypocreomycetidae</taxon>
        <taxon>Hypocreales</taxon>
        <taxon>Ophiocordycipitaceae</taxon>
        <taxon>Purpureocillium</taxon>
    </lineage>
</organism>
<dbReference type="EMBL" id="JBGNUJ010000008">
    <property type="protein sequence ID" value="KAL3956549.1"/>
    <property type="molecule type" value="Genomic_DNA"/>
</dbReference>
<name>A0ACC4DLW6_PURLI</name>
<evidence type="ECO:0000313" key="1">
    <source>
        <dbReference type="EMBL" id="KAL3956549.1"/>
    </source>
</evidence>
<comment type="caution">
    <text evidence="1">The sequence shown here is derived from an EMBL/GenBank/DDBJ whole genome shotgun (WGS) entry which is preliminary data.</text>
</comment>
<gene>
    <name evidence="1" type="ORF">ACCO45_009395</name>
</gene>
<keyword evidence="2" id="KW-1185">Reference proteome</keyword>